<evidence type="ECO:0000313" key="2">
    <source>
        <dbReference type="Proteomes" id="UP000011988"/>
    </source>
</evidence>
<dbReference type="EMBL" id="ANIK01000090">
    <property type="protein sequence ID" value="EMJ92200.1"/>
    <property type="molecule type" value="Genomic_DNA"/>
</dbReference>
<dbReference type="Proteomes" id="UP000011988">
    <property type="component" value="Unassembled WGS sequence"/>
</dbReference>
<proteinExistence type="predicted"/>
<comment type="caution">
    <text evidence="1">The sequence shown here is derived from an EMBL/GenBank/DDBJ whole genome shotgun (WGS) entry which is preliminary data.</text>
</comment>
<accession>M6D0U4</accession>
<dbReference type="PATRIC" id="fig|1218565.3.peg.3648"/>
<organism evidence="1 2">
    <name type="scientific">Leptospira alstonii serovar Sichuan str. 79601</name>
    <dbReference type="NCBI Taxonomy" id="1218565"/>
    <lineage>
        <taxon>Bacteria</taxon>
        <taxon>Pseudomonadati</taxon>
        <taxon>Spirochaetota</taxon>
        <taxon>Spirochaetia</taxon>
        <taxon>Leptospirales</taxon>
        <taxon>Leptospiraceae</taxon>
        <taxon>Leptospira</taxon>
    </lineage>
</organism>
<reference evidence="1 2" key="1">
    <citation type="submission" date="2013-01" db="EMBL/GenBank/DDBJ databases">
        <authorList>
            <person name="Harkins D.M."/>
            <person name="Durkin A.S."/>
            <person name="Brinkac L.M."/>
            <person name="Haft D.H."/>
            <person name="Selengut J.D."/>
            <person name="Sanka R."/>
            <person name="DePew J."/>
            <person name="Purushe J."/>
            <person name="Galloway R.L."/>
            <person name="Vinetz J.M."/>
            <person name="Sutton G.G."/>
            <person name="Nierman W.C."/>
            <person name="Fouts D.E."/>
        </authorList>
    </citation>
    <scope>NUCLEOTIDE SEQUENCE [LARGE SCALE GENOMIC DNA]</scope>
    <source>
        <strain evidence="1 2">79601</strain>
    </source>
</reference>
<dbReference type="AlphaFoldDB" id="M6D0U4"/>
<gene>
    <name evidence="1" type="ORF">LEP1GSC194_3483</name>
</gene>
<protein>
    <submittedName>
        <fullName evidence="1">Uncharacterized protein</fullName>
    </submittedName>
</protein>
<evidence type="ECO:0000313" key="1">
    <source>
        <dbReference type="EMBL" id="EMJ92200.1"/>
    </source>
</evidence>
<name>M6D0U4_9LEPT</name>
<sequence>MKTKFAISEHSYFQSCIDIETMKKSHSQIARINKEESFLIPPIEGDTNG</sequence>